<dbReference type="Proteomes" id="UP000515203">
    <property type="component" value="Unplaced"/>
</dbReference>
<evidence type="ECO:0000256" key="1">
    <source>
        <dbReference type="SAM" id="MobiDB-lite"/>
    </source>
</evidence>
<feature type="compositionally biased region" description="Pro residues" evidence="1">
    <location>
        <begin position="109"/>
        <end position="118"/>
    </location>
</feature>
<dbReference type="AlphaFoldDB" id="A0A6P6EDL3"/>
<name>A0A6P6EDL3_OCTDE</name>
<feature type="region of interest" description="Disordered" evidence="1">
    <location>
        <begin position="96"/>
        <end position="186"/>
    </location>
</feature>
<dbReference type="InParanoid" id="A0A6P6EDL3"/>
<protein>
    <submittedName>
        <fullName evidence="3">Uncharacterized protein LOC111816626</fullName>
    </submittedName>
</protein>
<evidence type="ECO:0000313" key="3">
    <source>
        <dbReference type="RefSeq" id="XP_023570404.1"/>
    </source>
</evidence>
<dbReference type="RefSeq" id="XP_023570404.1">
    <property type="nucleotide sequence ID" value="XM_023714636.1"/>
</dbReference>
<accession>A0A6P6EDL3</accession>
<feature type="compositionally biased region" description="Low complexity" evidence="1">
    <location>
        <begin position="126"/>
        <end position="138"/>
    </location>
</feature>
<sequence>METYCPVPALLGKLPAVTYLEFCGSYAESPHRPPLAFGFVSLALPEVDEGLTQKQQADHSARPPEPLGRPPRYQASVPAPNSTLAVWLTWLRDSPRTARSPEPAAPASAPAPAPARVPRPPRPHRATAPPRLAALSLRGVQGREDPQDSGLDTLSQPGTRAACVPKGHLPRHEPSPAPTTGPESLGWRDWKGEDPGRAASGFALGPGGGRSRAWRWHLGVWRGDLAPGLCLKGRFCKAVVLRPEEQLAAPRPARHVTSRTNRRLRAASRAQLWPRAVDSRALGAVAARGSAAPQLPERPGAPARPLSWKLLAQERGCSAGKEPPGPRRWSQTCRPRPRRGDPDACARPPRSCGRLCMLRIYGPGEAPSRAAVGNQQTLGFSRVKDSRVSRLTLDLRLTHF</sequence>
<dbReference type="GeneID" id="111816626"/>
<feature type="compositionally biased region" description="Low complexity" evidence="1">
    <location>
        <begin position="97"/>
        <end position="108"/>
    </location>
</feature>
<feature type="region of interest" description="Disordered" evidence="1">
    <location>
        <begin position="51"/>
        <end position="78"/>
    </location>
</feature>
<keyword evidence="2" id="KW-1185">Reference proteome</keyword>
<organism evidence="2 3">
    <name type="scientific">Octodon degus</name>
    <name type="common">Degu</name>
    <name type="synonym">Sciurus degus</name>
    <dbReference type="NCBI Taxonomy" id="10160"/>
    <lineage>
        <taxon>Eukaryota</taxon>
        <taxon>Metazoa</taxon>
        <taxon>Chordata</taxon>
        <taxon>Craniata</taxon>
        <taxon>Vertebrata</taxon>
        <taxon>Euteleostomi</taxon>
        <taxon>Mammalia</taxon>
        <taxon>Eutheria</taxon>
        <taxon>Euarchontoglires</taxon>
        <taxon>Glires</taxon>
        <taxon>Rodentia</taxon>
        <taxon>Hystricomorpha</taxon>
        <taxon>Octodontidae</taxon>
        <taxon>Octodon</taxon>
    </lineage>
</organism>
<reference evidence="3" key="1">
    <citation type="submission" date="2025-08" db="UniProtKB">
        <authorList>
            <consortium name="RefSeq"/>
        </authorList>
    </citation>
    <scope>IDENTIFICATION</scope>
</reference>
<evidence type="ECO:0000313" key="2">
    <source>
        <dbReference type="Proteomes" id="UP000515203"/>
    </source>
</evidence>
<proteinExistence type="predicted"/>
<feature type="region of interest" description="Disordered" evidence="1">
    <location>
        <begin position="316"/>
        <end position="346"/>
    </location>
</feature>
<gene>
    <name evidence="3" type="primary">LOC111816626</name>
</gene>